<proteinExistence type="predicted"/>
<dbReference type="RefSeq" id="WP_184098463.1">
    <property type="nucleotide sequence ID" value="NZ_JACIJH010000007.1"/>
</dbReference>
<comment type="caution">
    <text evidence="1">The sequence shown here is derived from an EMBL/GenBank/DDBJ whole genome shotgun (WGS) entry which is preliminary data.</text>
</comment>
<organism evidence="1 2">
    <name type="scientific">Sphingopyxis panaciterrulae</name>
    <dbReference type="NCBI Taxonomy" id="462372"/>
    <lineage>
        <taxon>Bacteria</taxon>
        <taxon>Pseudomonadati</taxon>
        <taxon>Pseudomonadota</taxon>
        <taxon>Alphaproteobacteria</taxon>
        <taxon>Sphingomonadales</taxon>
        <taxon>Sphingomonadaceae</taxon>
        <taxon>Sphingopyxis</taxon>
    </lineage>
</organism>
<protein>
    <submittedName>
        <fullName evidence="1">Uncharacterized protein</fullName>
    </submittedName>
</protein>
<gene>
    <name evidence="1" type="ORF">FHR21_002367</name>
</gene>
<keyword evidence="2" id="KW-1185">Reference proteome</keyword>
<dbReference type="Proteomes" id="UP000537161">
    <property type="component" value="Unassembled WGS sequence"/>
</dbReference>
<dbReference type="AlphaFoldDB" id="A0A7W9B664"/>
<evidence type="ECO:0000313" key="1">
    <source>
        <dbReference type="EMBL" id="MBB5707005.1"/>
    </source>
</evidence>
<reference evidence="1 2" key="1">
    <citation type="submission" date="2020-08" db="EMBL/GenBank/DDBJ databases">
        <title>Genomic Encyclopedia of Type Strains, Phase IV (KMG-IV): sequencing the most valuable type-strain genomes for metagenomic binning, comparative biology and taxonomic classification.</title>
        <authorList>
            <person name="Goeker M."/>
        </authorList>
    </citation>
    <scope>NUCLEOTIDE SEQUENCE [LARGE SCALE GENOMIC DNA]</scope>
    <source>
        <strain evidence="1 2">DSM 27163</strain>
    </source>
</reference>
<evidence type="ECO:0000313" key="2">
    <source>
        <dbReference type="Proteomes" id="UP000537161"/>
    </source>
</evidence>
<sequence>MARIIASGLLFVALLAFTLFAFTQQRAERIAAQPGWALTAIEDVDIPPATAAQARGILARRPLNQPVLNLLFAVESRGDLDPARRETFIDTIKALGWRDTPSQQNLIVETLRDGDPREAVMRADALLRRGKLASNIIAVLAQIEIYPQAADLLIERLDKQPTWRKRYFSYSGTLSNPALLDARIQLLDKMLAKGMTLSRSDLKASLDAMVRAGRQGEAVRIAMAANPSGSAGTLIYDPDFSRFAALTSRDRDNVLPFEWSLASRPGISVMIVPRSDAGQLQIRWNGMGAPVIAHTMTMLREGAQPRLEVRVEGVDALNGLDSFGFSLACRGKGAVAFEQSRAPSKDNVVGFTASVPVMCDYPEFTILGRPQAADREAETAIDSIRLSTS</sequence>
<dbReference type="EMBL" id="JACIJH010000007">
    <property type="protein sequence ID" value="MBB5707005.1"/>
    <property type="molecule type" value="Genomic_DNA"/>
</dbReference>
<accession>A0A7W9B664</accession>
<name>A0A7W9B664_9SPHN</name>